<dbReference type="PANTHER" id="PTHR21654:SF61">
    <property type="entry name" value="TRIHELIX TRANSCRIPTION FACTOR GTL2"/>
    <property type="match status" value="1"/>
</dbReference>
<feature type="domain" description="Myb-like" evidence="7">
    <location>
        <begin position="334"/>
        <end position="388"/>
    </location>
</feature>
<keyword evidence="9" id="KW-1185">Reference proteome</keyword>
<keyword evidence="3" id="KW-0238">DNA-binding</keyword>
<organism evidence="8 9">
    <name type="scientific">Mikania micrantha</name>
    <name type="common">bitter vine</name>
    <dbReference type="NCBI Taxonomy" id="192012"/>
    <lineage>
        <taxon>Eukaryota</taxon>
        <taxon>Viridiplantae</taxon>
        <taxon>Streptophyta</taxon>
        <taxon>Embryophyta</taxon>
        <taxon>Tracheophyta</taxon>
        <taxon>Spermatophyta</taxon>
        <taxon>Magnoliopsida</taxon>
        <taxon>eudicotyledons</taxon>
        <taxon>Gunneridae</taxon>
        <taxon>Pentapetalae</taxon>
        <taxon>asterids</taxon>
        <taxon>campanulids</taxon>
        <taxon>Asterales</taxon>
        <taxon>Asteraceae</taxon>
        <taxon>Asteroideae</taxon>
        <taxon>Heliantheae alliance</taxon>
        <taxon>Eupatorieae</taxon>
        <taxon>Mikania</taxon>
    </lineage>
</organism>
<comment type="subcellular location">
    <subcellularLocation>
        <location evidence="1">Nucleus</location>
    </subcellularLocation>
</comment>
<dbReference type="AlphaFoldDB" id="A0A5N6PGT8"/>
<evidence type="ECO:0000259" key="7">
    <source>
        <dbReference type="PROSITE" id="PS50090"/>
    </source>
</evidence>
<reference evidence="8 9" key="1">
    <citation type="submission" date="2019-05" db="EMBL/GenBank/DDBJ databases">
        <title>Mikania micrantha, genome provides insights into the molecular mechanism of rapid growth.</title>
        <authorList>
            <person name="Liu B."/>
        </authorList>
    </citation>
    <scope>NUCLEOTIDE SEQUENCE [LARGE SCALE GENOMIC DNA]</scope>
    <source>
        <strain evidence="8">NLD-2019</strain>
        <tissue evidence="8">Leaf</tissue>
    </source>
</reference>
<feature type="compositionally biased region" description="Polar residues" evidence="6">
    <location>
        <begin position="13"/>
        <end position="26"/>
    </location>
</feature>
<keyword evidence="2" id="KW-0805">Transcription regulation</keyword>
<evidence type="ECO:0000256" key="4">
    <source>
        <dbReference type="ARBA" id="ARBA00023163"/>
    </source>
</evidence>
<feature type="region of interest" description="Disordered" evidence="6">
    <location>
        <begin position="50"/>
        <end position="81"/>
    </location>
</feature>
<dbReference type="GO" id="GO:0003677">
    <property type="term" value="F:DNA binding"/>
    <property type="evidence" value="ECO:0007669"/>
    <property type="project" value="UniProtKB-KW"/>
</dbReference>
<dbReference type="EMBL" id="SZYD01000004">
    <property type="protein sequence ID" value="KAD6453231.1"/>
    <property type="molecule type" value="Genomic_DNA"/>
</dbReference>
<dbReference type="Proteomes" id="UP000326396">
    <property type="component" value="Linkage Group LG12"/>
</dbReference>
<dbReference type="GO" id="GO:0006355">
    <property type="term" value="P:regulation of DNA-templated transcription"/>
    <property type="evidence" value="ECO:0007669"/>
    <property type="project" value="UniProtKB-ARBA"/>
</dbReference>
<dbReference type="Pfam" id="PF13837">
    <property type="entry name" value="Myb_DNA-bind_4"/>
    <property type="match status" value="1"/>
</dbReference>
<feature type="region of interest" description="Disordered" evidence="6">
    <location>
        <begin position="1"/>
        <end position="26"/>
    </location>
</feature>
<dbReference type="GO" id="GO:0005634">
    <property type="term" value="C:nucleus"/>
    <property type="evidence" value="ECO:0007669"/>
    <property type="project" value="UniProtKB-SubCell"/>
</dbReference>
<dbReference type="CDD" id="cd12203">
    <property type="entry name" value="GT1"/>
    <property type="match status" value="1"/>
</dbReference>
<evidence type="ECO:0000256" key="6">
    <source>
        <dbReference type="SAM" id="MobiDB-lite"/>
    </source>
</evidence>
<keyword evidence="4" id="KW-0804">Transcription</keyword>
<dbReference type="InterPro" id="IPR001005">
    <property type="entry name" value="SANT/Myb"/>
</dbReference>
<keyword evidence="5" id="KW-0539">Nucleus</keyword>
<dbReference type="InterPro" id="IPR044822">
    <property type="entry name" value="Myb_DNA-bind_4"/>
</dbReference>
<dbReference type="OrthoDB" id="691673at2759"/>
<gene>
    <name evidence="8" type="ORF">E3N88_07936</name>
</gene>
<feature type="region of interest" description="Disordered" evidence="6">
    <location>
        <begin position="298"/>
        <end position="332"/>
    </location>
</feature>
<comment type="caution">
    <text evidence="8">The sequence shown here is derived from an EMBL/GenBank/DDBJ whole genome shotgun (WGS) entry which is preliminary data.</text>
</comment>
<name>A0A5N6PGT8_9ASTR</name>
<evidence type="ECO:0000256" key="5">
    <source>
        <dbReference type="ARBA" id="ARBA00023242"/>
    </source>
</evidence>
<accession>A0A5N6PGT8</accession>
<evidence type="ECO:0000256" key="1">
    <source>
        <dbReference type="ARBA" id="ARBA00004123"/>
    </source>
</evidence>
<dbReference type="Gene3D" id="1.10.10.60">
    <property type="entry name" value="Homeodomain-like"/>
    <property type="match status" value="1"/>
</dbReference>
<evidence type="ECO:0000256" key="3">
    <source>
        <dbReference type="ARBA" id="ARBA00023125"/>
    </source>
</evidence>
<sequence>MESGQHFHRYISTPDNNASSLIQTTPPISMSTSRSLNFLSFDFPLHQTLFQSNHQAPPPPAAAAELVPNDDDDNDEHHQYSCSNHHDELFRIKSASESYWFKDFTNWDHVSRKLAEMGDKKSSEKSKDKFEEEACKSFSGHNKSMHLISEEHLSNSFEKNIDHHDHIGSIANHQEQPEAEEKREEENLDIFEKDQVINEVMAKSKKRKRKHKMIKALCFELVNKMMSQQEEMHKKLLQDMAKRDEEKMEREEAWWKEEMERVDIEIGISEHEQAMARDRQSTITQYLNKLTSFSNKPLETTRNVASSSDNIEKQQQKKKISKDDDDDDVMSGKRWPRDEVLALIDIRSNVDHVGGGGGGIWERISNGMLELGYKRSAKRCKEKWENINKYFRKTNKKERSLESTTCPYYHHLTKLYKQTKPNQPIHKIKQQQ</sequence>
<evidence type="ECO:0000313" key="8">
    <source>
        <dbReference type="EMBL" id="KAD6453231.1"/>
    </source>
</evidence>
<dbReference type="PANTHER" id="PTHR21654">
    <property type="entry name" value="FI21293P1"/>
    <property type="match status" value="1"/>
</dbReference>
<proteinExistence type="predicted"/>
<dbReference type="PROSITE" id="PS50090">
    <property type="entry name" value="MYB_LIKE"/>
    <property type="match status" value="1"/>
</dbReference>
<evidence type="ECO:0000313" key="9">
    <source>
        <dbReference type="Proteomes" id="UP000326396"/>
    </source>
</evidence>
<protein>
    <recommendedName>
        <fullName evidence="7">Myb-like domain-containing protein</fullName>
    </recommendedName>
</protein>
<evidence type="ECO:0000256" key="2">
    <source>
        <dbReference type="ARBA" id="ARBA00023015"/>
    </source>
</evidence>
<feature type="compositionally biased region" description="Polar residues" evidence="6">
    <location>
        <begin position="298"/>
        <end position="309"/>
    </location>
</feature>